<name>A0A0D1YHT7_9EURO</name>
<gene>
    <name evidence="1" type="ORF">PV11_04532</name>
</gene>
<protein>
    <submittedName>
        <fullName evidence="1">Uncharacterized protein</fullName>
    </submittedName>
</protein>
<reference evidence="1 2" key="1">
    <citation type="submission" date="2015-01" db="EMBL/GenBank/DDBJ databases">
        <title>The Genome Sequence of Exophiala sideris CBS121828.</title>
        <authorList>
            <consortium name="The Broad Institute Genomics Platform"/>
            <person name="Cuomo C."/>
            <person name="de Hoog S."/>
            <person name="Gorbushina A."/>
            <person name="Stielow B."/>
            <person name="Teixiera M."/>
            <person name="Abouelleil A."/>
            <person name="Chapman S.B."/>
            <person name="Priest M."/>
            <person name="Young S.K."/>
            <person name="Wortman J."/>
            <person name="Nusbaum C."/>
            <person name="Birren B."/>
        </authorList>
    </citation>
    <scope>NUCLEOTIDE SEQUENCE [LARGE SCALE GENOMIC DNA]</scope>
    <source>
        <strain evidence="1 2">CBS 121828</strain>
    </source>
</reference>
<proteinExistence type="predicted"/>
<evidence type="ECO:0000313" key="1">
    <source>
        <dbReference type="EMBL" id="KIV82417.1"/>
    </source>
</evidence>
<dbReference type="EMBL" id="KN846952">
    <property type="protein sequence ID" value="KIV82417.1"/>
    <property type="molecule type" value="Genomic_DNA"/>
</dbReference>
<evidence type="ECO:0000313" key="2">
    <source>
        <dbReference type="Proteomes" id="UP000053599"/>
    </source>
</evidence>
<dbReference type="Proteomes" id="UP000053599">
    <property type="component" value="Unassembled WGS sequence"/>
</dbReference>
<sequence>MEQNSNKELRRLCSTRRPRLVIVIQWALSRPQARRIVAQVAPRAMGYVGHRSSFSLESLPPRLQAKPSFKLANSIDRMVDKVSQAHEYYVDCSAWSNTTRARRKTT</sequence>
<dbReference type="AlphaFoldDB" id="A0A0D1YHT7"/>
<organism evidence="1 2">
    <name type="scientific">Exophiala sideris</name>
    <dbReference type="NCBI Taxonomy" id="1016849"/>
    <lineage>
        <taxon>Eukaryota</taxon>
        <taxon>Fungi</taxon>
        <taxon>Dikarya</taxon>
        <taxon>Ascomycota</taxon>
        <taxon>Pezizomycotina</taxon>
        <taxon>Eurotiomycetes</taxon>
        <taxon>Chaetothyriomycetidae</taxon>
        <taxon>Chaetothyriales</taxon>
        <taxon>Herpotrichiellaceae</taxon>
        <taxon>Exophiala</taxon>
    </lineage>
</organism>
<dbReference type="HOGENOM" id="CLU_2223296_0_0_1"/>
<accession>A0A0D1YHT7</accession>